<dbReference type="AlphaFoldDB" id="A0AAC9QVH7"/>
<protein>
    <submittedName>
        <fullName evidence="4">SDR family NAD(P)-dependent oxidoreductase</fullName>
    </submittedName>
    <submittedName>
        <fullName evidence="3">SDR family oxidoreductase</fullName>
    </submittedName>
</protein>
<organism evidence="3 5">
    <name type="scientific">Eubacterium limosum</name>
    <dbReference type="NCBI Taxonomy" id="1736"/>
    <lineage>
        <taxon>Bacteria</taxon>
        <taxon>Bacillati</taxon>
        <taxon>Bacillota</taxon>
        <taxon>Clostridia</taxon>
        <taxon>Eubacteriales</taxon>
        <taxon>Eubacteriaceae</taxon>
        <taxon>Eubacterium</taxon>
    </lineage>
</organism>
<dbReference type="PIRSF" id="PIRSF000126">
    <property type="entry name" value="11-beta-HSD1"/>
    <property type="match status" value="1"/>
</dbReference>
<name>A0AAC9QVH7_EUBLI</name>
<accession>A0AAC9QVH7</accession>
<keyword evidence="2" id="KW-0560">Oxidoreductase</keyword>
<dbReference type="RefSeq" id="WP_038354045.1">
    <property type="nucleotide sequence ID" value="NZ_CP019962.1"/>
</dbReference>
<evidence type="ECO:0000256" key="2">
    <source>
        <dbReference type="ARBA" id="ARBA00023002"/>
    </source>
</evidence>
<comment type="similarity">
    <text evidence="1">Belongs to the short-chain dehydrogenases/reductases (SDR) family.</text>
</comment>
<proteinExistence type="inferred from homology"/>
<evidence type="ECO:0000313" key="4">
    <source>
        <dbReference type="EMBL" id="MDE1471611.1"/>
    </source>
</evidence>
<dbReference type="KEGG" id="elim:B2M23_12805"/>
<sequence>MNLKQKYGEWALVCGATDGIGKAFAEYFAANGLSVVLVGRRAEKLQALAEELEQGYGVKSMAVPQDLTADSASENLIKATESLDIGILNYVATFHKMGRYSHAAYPDIQKIIDININTYAKLLHHFTALFAARDRGAVVTMTSLTAVTASPYNAAYGAAKAFQLILTEGVAREFHDADVDILVITAGSTQTPDWFRNQPQGDIDNSQAMTPQEVVEEGMGMLGKANSYIVGRINQDAYKKYTAEMTRDEAAALMGSYFEEEYRDK</sequence>
<reference evidence="5" key="2">
    <citation type="journal article" date="2017" name="Sci. Rep.">
        <title>Determination of the Genome and Primary Transcriptome of Syngas Fermenting Eubacterium limosum ATCC 8486.</title>
        <authorList>
            <person name="Song Y."/>
            <person name="Shin J."/>
            <person name="Jeong Y."/>
            <person name="Jin S."/>
            <person name="Lee J.K."/>
            <person name="Kim D.R."/>
            <person name="Kim S.C."/>
            <person name="Cho S."/>
            <person name="Cho B.K."/>
        </authorList>
    </citation>
    <scope>NUCLEOTIDE SEQUENCE [LARGE SCALE GENOMIC DNA]</scope>
    <source>
        <strain evidence="5">ATCC 8486</strain>
    </source>
</reference>
<dbReference type="GO" id="GO:0016491">
    <property type="term" value="F:oxidoreductase activity"/>
    <property type="evidence" value="ECO:0007669"/>
    <property type="project" value="UniProtKB-KW"/>
</dbReference>
<dbReference type="PANTHER" id="PTHR43899">
    <property type="entry name" value="RH59310P"/>
    <property type="match status" value="1"/>
</dbReference>
<dbReference type="PANTHER" id="PTHR43899:SF13">
    <property type="entry name" value="RH59310P"/>
    <property type="match status" value="1"/>
</dbReference>
<dbReference type="InterPro" id="IPR002347">
    <property type="entry name" value="SDR_fam"/>
</dbReference>
<dbReference type="SUPFAM" id="SSF51735">
    <property type="entry name" value="NAD(P)-binding Rossmann-fold domains"/>
    <property type="match status" value="1"/>
</dbReference>
<evidence type="ECO:0000313" key="3">
    <source>
        <dbReference type="EMBL" id="ARD66361.1"/>
    </source>
</evidence>
<evidence type="ECO:0000256" key="1">
    <source>
        <dbReference type="ARBA" id="ARBA00006484"/>
    </source>
</evidence>
<dbReference type="EMBL" id="CP019962">
    <property type="protein sequence ID" value="ARD66361.1"/>
    <property type="molecule type" value="Genomic_DNA"/>
</dbReference>
<dbReference type="Pfam" id="PF00106">
    <property type="entry name" value="adh_short"/>
    <property type="match status" value="1"/>
</dbReference>
<dbReference type="Proteomes" id="UP000192391">
    <property type="component" value="Chromosome"/>
</dbReference>
<dbReference type="Gene3D" id="3.40.50.720">
    <property type="entry name" value="NAD(P)-binding Rossmann-like Domain"/>
    <property type="match status" value="1"/>
</dbReference>
<dbReference type="PRINTS" id="PR00081">
    <property type="entry name" value="GDHRDH"/>
</dbReference>
<reference evidence="3" key="3">
    <citation type="submission" date="2017-02" db="EMBL/GenBank/DDBJ databases">
        <title>Integrative analysis reveals regulation of autotrophic growth of syngas fermenting bacteria at the translational level.</title>
        <authorList>
            <person name="Song Y."/>
            <person name="Shin J."/>
            <person name="Jeong Y."/>
            <person name="Jin S."/>
            <person name="Kim D.R."/>
            <person name="Kim S.C."/>
            <person name="Cho S."/>
            <person name="Cho B.-K."/>
        </authorList>
    </citation>
    <scope>NUCLEOTIDE SEQUENCE</scope>
    <source>
        <strain evidence="3">ATCC 8486</strain>
    </source>
</reference>
<evidence type="ECO:0000313" key="5">
    <source>
        <dbReference type="Proteomes" id="UP000192391"/>
    </source>
</evidence>
<reference evidence="3" key="1">
    <citation type="journal article" date="2015" name="Genome Announc.">
        <title>Draft Genome Sequence of Chemolithoautotrophic Acetogenic Butanol-Producing Eubacterium limosum ATCC 8486.</title>
        <authorList>
            <person name="Song Y."/>
            <person name="Cho B.K."/>
        </authorList>
    </citation>
    <scope>NUCLEOTIDE SEQUENCE</scope>
    <source>
        <strain evidence="3">ATCC 8486</strain>
    </source>
</reference>
<dbReference type="EMBL" id="JAQSVD010000009">
    <property type="protein sequence ID" value="MDE1471611.1"/>
    <property type="molecule type" value="Genomic_DNA"/>
</dbReference>
<evidence type="ECO:0000313" key="6">
    <source>
        <dbReference type="Proteomes" id="UP001215087"/>
    </source>
</evidence>
<dbReference type="InterPro" id="IPR036291">
    <property type="entry name" value="NAD(P)-bd_dom_sf"/>
</dbReference>
<reference evidence="4 6" key="4">
    <citation type="submission" date="2023-02" db="EMBL/GenBank/DDBJ databases">
        <title>Comparative genome analysis of Eubacterium limosum species.</title>
        <authorList>
            <person name="Bak J.E."/>
        </authorList>
    </citation>
    <scope>NUCLEOTIDE SEQUENCE [LARGE SCALE GENOMIC DNA]</scope>
    <source>
        <strain evidence="4 6">KGMB01548</strain>
    </source>
</reference>
<dbReference type="Proteomes" id="UP001215087">
    <property type="component" value="Unassembled WGS sequence"/>
</dbReference>
<dbReference type="InterPro" id="IPR051019">
    <property type="entry name" value="VLCFA-Steroid_DH"/>
</dbReference>
<gene>
    <name evidence="3" type="ORF">B2M23_12805</name>
    <name evidence="4" type="ORF">PTZ04_15250</name>
</gene>
<keyword evidence="6" id="KW-1185">Reference proteome</keyword>